<dbReference type="Pfam" id="PF05097">
    <property type="entry name" value="DUF688"/>
    <property type="match status" value="1"/>
</dbReference>
<name>A0AAV8RDI2_ENSVE</name>
<dbReference type="AlphaFoldDB" id="A0AAV8RDI2"/>
<feature type="region of interest" description="Disordered" evidence="1">
    <location>
        <begin position="1"/>
        <end position="61"/>
    </location>
</feature>
<accession>A0AAV8RDI2</accession>
<dbReference type="InterPro" id="IPR007789">
    <property type="entry name" value="DUF688"/>
</dbReference>
<proteinExistence type="predicted"/>
<keyword evidence="3" id="KW-1185">Reference proteome</keyword>
<feature type="region of interest" description="Disordered" evidence="1">
    <location>
        <begin position="175"/>
        <end position="195"/>
    </location>
</feature>
<dbReference type="EMBL" id="JAQQAF010000004">
    <property type="protein sequence ID" value="KAJ8493441.1"/>
    <property type="molecule type" value="Genomic_DNA"/>
</dbReference>
<sequence length="195" mass="20613">MWSPPSVHMDLDAGSPPFGRSLRRRSMPMTIPGGQPSPFRPSSSAVPFSWEHRPGIPKTPARSSAPLLLLLPLPPPFRPTPAGSRKKRAIASPATAAVAPDPFAAALAECAKGPRGPSIEELFSRRASSVDRPRRGPASSSISDRLGLFGLHAWCKATCAVADSAVHVPRSAIRTGASCGPLNRRPISQRPGPKI</sequence>
<protein>
    <submittedName>
        <fullName evidence="2">Uncharacterized protein</fullName>
    </submittedName>
</protein>
<evidence type="ECO:0000256" key="1">
    <source>
        <dbReference type="SAM" id="MobiDB-lite"/>
    </source>
</evidence>
<reference evidence="2 3" key="1">
    <citation type="submission" date="2022-12" db="EMBL/GenBank/DDBJ databases">
        <title>Chromosome-scale assembly of the Ensete ventricosum genome.</title>
        <authorList>
            <person name="Dussert Y."/>
            <person name="Stocks J."/>
            <person name="Wendawek A."/>
            <person name="Woldeyes F."/>
            <person name="Nichols R.A."/>
            <person name="Borrell J.S."/>
        </authorList>
    </citation>
    <scope>NUCLEOTIDE SEQUENCE [LARGE SCALE GENOMIC DNA]</scope>
    <source>
        <strain evidence="3">cv. Maze</strain>
        <tissue evidence="2">Seeds</tissue>
    </source>
</reference>
<dbReference type="Proteomes" id="UP001222027">
    <property type="component" value="Unassembled WGS sequence"/>
</dbReference>
<comment type="caution">
    <text evidence="2">The sequence shown here is derived from an EMBL/GenBank/DDBJ whole genome shotgun (WGS) entry which is preliminary data.</text>
</comment>
<evidence type="ECO:0000313" key="3">
    <source>
        <dbReference type="Proteomes" id="UP001222027"/>
    </source>
</evidence>
<gene>
    <name evidence="2" type="ORF">OPV22_015162</name>
</gene>
<dbReference type="PANTHER" id="PTHR33696:SF1">
    <property type="entry name" value="T22J18.15"/>
    <property type="match status" value="1"/>
</dbReference>
<dbReference type="PANTHER" id="PTHR33696">
    <property type="entry name" value="T22J18.15-RELATED"/>
    <property type="match status" value="1"/>
</dbReference>
<organism evidence="2 3">
    <name type="scientific">Ensete ventricosum</name>
    <name type="common">Abyssinian banana</name>
    <name type="synonym">Musa ensete</name>
    <dbReference type="NCBI Taxonomy" id="4639"/>
    <lineage>
        <taxon>Eukaryota</taxon>
        <taxon>Viridiplantae</taxon>
        <taxon>Streptophyta</taxon>
        <taxon>Embryophyta</taxon>
        <taxon>Tracheophyta</taxon>
        <taxon>Spermatophyta</taxon>
        <taxon>Magnoliopsida</taxon>
        <taxon>Liliopsida</taxon>
        <taxon>Zingiberales</taxon>
        <taxon>Musaceae</taxon>
        <taxon>Ensete</taxon>
    </lineage>
</organism>
<evidence type="ECO:0000313" key="2">
    <source>
        <dbReference type="EMBL" id="KAJ8493441.1"/>
    </source>
</evidence>